<evidence type="ECO:0000256" key="1">
    <source>
        <dbReference type="ARBA" id="ARBA00009408"/>
    </source>
</evidence>
<keyword evidence="5" id="KW-0143">Chaperone</keyword>
<evidence type="ECO:0000256" key="2">
    <source>
        <dbReference type="ARBA" id="ARBA00014241"/>
    </source>
</evidence>
<evidence type="ECO:0000256" key="3">
    <source>
        <dbReference type="ARBA" id="ARBA00022558"/>
    </source>
</evidence>
<dbReference type="SUPFAM" id="SSF49354">
    <property type="entry name" value="PapD-like"/>
    <property type="match status" value="1"/>
</dbReference>
<dbReference type="Proteomes" id="UP000187148">
    <property type="component" value="Chromosome"/>
</dbReference>
<proteinExistence type="inferred from homology"/>
<feature type="domain" description="EcpB C-terminal" evidence="7">
    <location>
        <begin position="150"/>
        <end position="221"/>
    </location>
</feature>
<organism evidence="8 9">
    <name type="scientific">Kosakonia cowanii JCM 10956 = DSM 18146</name>
    <dbReference type="NCBI Taxonomy" id="1300165"/>
    <lineage>
        <taxon>Bacteria</taxon>
        <taxon>Pseudomonadati</taxon>
        <taxon>Pseudomonadota</taxon>
        <taxon>Gammaproteobacteria</taxon>
        <taxon>Enterobacterales</taxon>
        <taxon>Enterobacteriaceae</taxon>
        <taxon>Kosakonia</taxon>
    </lineage>
</organism>
<feature type="chain" id="PRO_5032857156" description="Probable fimbrial chaperone EcpB" evidence="6">
    <location>
        <begin position="21"/>
        <end position="222"/>
    </location>
</feature>
<dbReference type="KEGG" id="kco:BWI95_13735"/>
<dbReference type="AlphaFoldDB" id="A0A807LHX9"/>
<dbReference type="InterPro" id="IPR013783">
    <property type="entry name" value="Ig-like_fold"/>
</dbReference>
<keyword evidence="4 6" id="KW-0732">Signal</keyword>
<dbReference type="InterPro" id="IPR040695">
    <property type="entry name" value="EcpB_C"/>
</dbReference>
<evidence type="ECO:0000313" key="8">
    <source>
        <dbReference type="EMBL" id="APZ06031.1"/>
    </source>
</evidence>
<dbReference type="InterPro" id="IPR008962">
    <property type="entry name" value="PapD-like_sf"/>
</dbReference>
<protein>
    <recommendedName>
        <fullName evidence="2">Probable fimbrial chaperone EcpB</fullName>
    </recommendedName>
</protein>
<accession>A0A807LHX9</accession>
<dbReference type="EMBL" id="CP019445">
    <property type="protein sequence ID" value="APZ06031.1"/>
    <property type="molecule type" value="Genomic_DNA"/>
</dbReference>
<comment type="similarity">
    <text evidence="1">Belongs to the EcpB/EcpE family.</text>
</comment>
<feature type="signal peptide" evidence="6">
    <location>
        <begin position="1"/>
        <end position="20"/>
    </location>
</feature>
<dbReference type="Gene3D" id="2.60.40.10">
    <property type="entry name" value="Immunoglobulins"/>
    <property type="match status" value="1"/>
</dbReference>
<dbReference type="RefSeq" id="WP_076769652.1">
    <property type="nucleotide sequence ID" value="NZ_CP019445.1"/>
</dbReference>
<sequence length="222" mass="24879">MKKIIFALNFSLTVMMPAYALDIGDISSFMYSDSSVISKEIKNSTNTGRLINIRVERITNPLEGGTIIPMESKNELLLTPGSLLLPANSNETIRFFYKGPTDDKERYYRILWSDQSLSEGKRSNAKRHAVATASALISSILVVAPRKAKYEYKYSTGKITNPGNATLRIIAYGPCLKPTDGESCKENYYLMPGKSRTFTRVNVADKNGRVAFWQENHFVSVK</sequence>
<evidence type="ECO:0000256" key="6">
    <source>
        <dbReference type="SAM" id="SignalP"/>
    </source>
</evidence>
<gene>
    <name evidence="8" type="ORF">BWI95_13735</name>
</gene>
<evidence type="ECO:0000313" key="9">
    <source>
        <dbReference type="Proteomes" id="UP000187148"/>
    </source>
</evidence>
<evidence type="ECO:0000256" key="5">
    <source>
        <dbReference type="ARBA" id="ARBA00023186"/>
    </source>
</evidence>
<keyword evidence="9" id="KW-1185">Reference proteome</keyword>
<evidence type="ECO:0000259" key="7">
    <source>
        <dbReference type="Pfam" id="PF18649"/>
    </source>
</evidence>
<name>A0A807LHX9_9ENTR</name>
<evidence type="ECO:0000256" key="4">
    <source>
        <dbReference type="ARBA" id="ARBA00022729"/>
    </source>
</evidence>
<keyword evidence="3" id="KW-1029">Fimbrium biogenesis</keyword>
<reference evidence="8 9" key="1">
    <citation type="submission" date="2017-01" db="EMBL/GenBank/DDBJ databases">
        <authorList>
            <person name="Cao J.-M."/>
        </authorList>
    </citation>
    <scope>NUCLEOTIDE SEQUENCE [LARGE SCALE GENOMIC DNA]</scope>
    <source>
        <strain evidence="8 9">888-76</strain>
    </source>
</reference>
<dbReference type="Pfam" id="PF18649">
    <property type="entry name" value="EcpB_C"/>
    <property type="match status" value="1"/>
</dbReference>